<proteinExistence type="predicted"/>
<dbReference type="EMBL" id="LR726771">
    <property type="protein sequence ID" value="VWO98166.1"/>
    <property type="molecule type" value="Genomic_DNA"/>
</dbReference>
<evidence type="ECO:0000313" key="2">
    <source>
        <dbReference type="EMBL" id="VWO98166.1"/>
    </source>
</evidence>
<feature type="signal peptide" evidence="1">
    <location>
        <begin position="1"/>
        <end position="18"/>
    </location>
</feature>
<feature type="chain" id="PRO_5023808003" evidence="1">
    <location>
        <begin position="19"/>
        <end position="121"/>
    </location>
</feature>
<gene>
    <name evidence="2" type="primary">I1RDG6</name>
</gene>
<protein>
    <submittedName>
        <fullName evidence="2">Uncharacterized protein</fullName>
    </submittedName>
</protein>
<dbReference type="AlphaFoldDB" id="A0A5K1JZ88"/>
<sequence length="121" mass="12518">MKFSAFVSVASLVAGTVGKNDFIVGVANQAQCASTEIVWKNGAVAARRTGPYSLTSIHPALCSVWIERDGAGVPVVAAEDLDVTSYPFVNDAAAGYTVSVKVSDNDGDTAFTQYTILPSGA</sequence>
<organism evidence="2">
    <name type="scientific">Ganoderma boninense</name>
    <dbReference type="NCBI Taxonomy" id="34458"/>
    <lineage>
        <taxon>Eukaryota</taxon>
        <taxon>Fungi</taxon>
        <taxon>Dikarya</taxon>
        <taxon>Basidiomycota</taxon>
        <taxon>Agaricomycotina</taxon>
        <taxon>Agaricomycetes</taxon>
        <taxon>Polyporales</taxon>
        <taxon>Polyporaceae</taxon>
        <taxon>Ganoderma</taxon>
    </lineage>
</organism>
<evidence type="ECO:0000256" key="1">
    <source>
        <dbReference type="SAM" id="SignalP"/>
    </source>
</evidence>
<keyword evidence="1" id="KW-0732">Signal</keyword>
<name>A0A5K1JZ88_9APHY</name>
<accession>A0A5K1JZ88</accession>
<reference evidence="2" key="1">
    <citation type="submission" date="2019-10" db="EMBL/GenBank/DDBJ databases">
        <authorList>
            <person name="Nor Muhammad N."/>
        </authorList>
    </citation>
    <scope>NUCLEOTIDE SEQUENCE</scope>
</reference>